<sequence length="255" mass="26927">MSRLTVRPAAHGVVVLTLDAPDRRNALDLPTMQDLVARLRAADGDDEVRAIVLTGADPAFCAGLDLAAVSAGELVLEEVESLDADPWKTLQELSTPTIAAVNGPAVTGGLELALCCDLAVASPQARFADTHARVGIHPSGGLSVLLPRFVGLRTALGMSLTGRFVAADEALALGLVNAVVEHDELLRTALSLGEAIGETDPVVVRTLLQTYRQLSGVPLADALAQERRRGRSLTVDAEAVERRRAAVIERGRRQL</sequence>
<dbReference type="RefSeq" id="WP_130648238.1">
    <property type="nucleotide sequence ID" value="NZ_BMHA01000001.1"/>
</dbReference>
<proteinExistence type="inferred from homology"/>
<evidence type="ECO:0000313" key="2">
    <source>
        <dbReference type="EMBL" id="GGI02900.1"/>
    </source>
</evidence>
<dbReference type="CDD" id="cd06558">
    <property type="entry name" value="crotonase-like"/>
    <property type="match status" value="1"/>
</dbReference>
<dbReference type="InterPro" id="IPR029045">
    <property type="entry name" value="ClpP/crotonase-like_dom_sf"/>
</dbReference>
<evidence type="ECO:0000256" key="1">
    <source>
        <dbReference type="ARBA" id="ARBA00005254"/>
    </source>
</evidence>
<dbReference type="GO" id="GO:0003824">
    <property type="term" value="F:catalytic activity"/>
    <property type="evidence" value="ECO:0007669"/>
    <property type="project" value="UniProtKB-ARBA"/>
</dbReference>
<dbReference type="PANTHER" id="PTHR43802">
    <property type="entry name" value="ENOYL-COA HYDRATASE"/>
    <property type="match status" value="1"/>
</dbReference>
<dbReference type="Gene3D" id="3.90.226.10">
    <property type="entry name" value="2-enoyl-CoA Hydratase, Chain A, domain 1"/>
    <property type="match status" value="1"/>
</dbReference>
<reference evidence="2" key="2">
    <citation type="submission" date="2020-09" db="EMBL/GenBank/DDBJ databases">
        <authorList>
            <person name="Sun Q."/>
            <person name="Zhou Y."/>
        </authorList>
    </citation>
    <scope>NUCLEOTIDE SEQUENCE</scope>
    <source>
        <strain evidence="2">CGMCC 1.14988</strain>
    </source>
</reference>
<dbReference type="AlphaFoldDB" id="A0A8J3AAG1"/>
<reference evidence="2" key="1">
    <citation type="journal article" date="2014" name="Int. J. Syst. Evol. Microbiol.">
        <title>Complete genome sequence of Corynebacterium casei LMG S-19264T (=DSM 44701T), isolated from a smear-ripened cheese.</title>
        <authorList>
            <consortium name="US DOE Joint Genome Institute (JGI-PGF)"/>
            <person name="Walter F."/>
            <person name="Albersmeier A."/>
            <person name="Kalinowski J."/>
            <person name="Ruckert C."/>
        </authorList>
    </citation>
    <scope>NUCLEOTIDE SEQUENCE</scope>
    <source>
        <strain evidence="2">CGMCC 1.14988</strain>
    </source>
</reference>
<dbReference type="PANTHER" id="PTHR43802:SF1">
    <property type="entry name" value="IP11341P-RELATED"/>
    <property type="match status" value="1"/>
</dbReference>
<protein>
    <submittedName>
        <fullName evidence="2">Putative enoyl-CoA hydratase</fullName>
    </submittedName>
</protein>
<keyword evidence="3" id="KW-1185">Reference proteome</keyword>
<comment type="similarity">
    <text evidence="1">Belongs to the enoyl-CoA hydratase/isomerase family.</text>
</comment>
<dbReference type="NCBIfam" id="NF004840">
    <property type="entry name" value="PRK06190.1"/>
    <property type="match status" value="1"/>
</dbReference>
<dbReference type="InterPro" id="IPR001753">
    <property type="entry name" value="Enoyl-CoA_hydra/iso"/>
</dbReference>
<organism evidence="2 3">
    <name type="scientific">Egicoccus halophilus</name>
    <dbReference type="NCBI Taxonomy" id="1670830"/>
    <lineage>
        <taxon>Bacteria</taxon>
        <taxon>Bacillati</taxon>
        <taxon>Actinomycetota</taxon>
        <taxon>Nitriliruptoria</taxon>
        <taxon>Egicoccales</taxon>
        <taxon>Egicoccaceae</taxon>
        <taxon>Egicoccus</taxon>
    </lineage>
</organism>
<dbReference type="Proteomes" id="UP000650511">
    <property type="component" value="Unassembled WGS sequence"/>
</dbReference>
<dbReference type="OrthoDB" id="8452484at2"/>
<accession>A0A8J3AAG1</accession>
<comment type="caution">
    <text evidence="2">The sequence shown here is derived from an EMBL/GenBank/DDBJ whole genome shotgun (WGS) entry which is preliminary data.</text>
</comment>
<dbReference type="SUPFAM" id="SSF52096">
    <property type="entry name" value="ClpP/crotonase"/>
    <property type="match status" value="1"/>
</dbReference>
<name>A0A8J3AAG1_9ACTN</name>
<evidence type="ECO:0000313" key="3">
    <source>
        <dbReference type="Proteomes" id="UP000650511"/>
    </source>
</evidence>
<dbReference type="Pfam" id="PF00378">
    <property type="entry name" value="ECH_1"/>
    <property type="match status" value="1"/>
</dbReference>
<gene>
    <name evidence="2" type="ORF">GCM10011354_01930</name>
</gene>
<dbReference type="EMBL" id="BMHA01000001">
    <property type="protein sequence ID" value="GGI02900.1"/>
    <property type="molecule type" value="Genomic_DNA"/>
</dbReference>